<dbReference type="OrthoDB" id="1600340at2759"/>
<evidence type="ECO:0000256" key="1">
    <source>
        <dbReference type="ARBA" id="ARBA00004251"/>
    </source>
</evidence>
<evidence type="ECO:0000256" key="5">
    <source>
        <dbReference type="ARBA" id="ARBA00022692"/>
    </source>
</evidence>
<dbReference type="GO" id="GO:0051707">
    <property type="term" value="P:response to other organism"/>
    <property type="evidence" value="ECO:0007669"/>
    <property type="project" value="UniProtKB-ARBA"/>
</dbReference>
<keyword evidence="3" id="KW-1003">Cell membrane</keyword>
<keyword evidence="4" id="KW-0433">Leucine-rich repeat</keyword>
<organism evidence="13 14">
    <name type="scientific">Striga hermonthica</name>
    <name type="common">Purple witchweed</name>
    <name type="synonym">Buchnera hermonthica</name>
    <dbReference type="NCBI Taxonomy" id="68872"/>
    <lineage>
        <taxon>Eukaryota</taxon>
        <taxon>Viridiplantae</taxon>
        <taxon>Streptophyta</taxon>
        <taxon>Embryophyta</taxon>
        <taxon>Tracheophyta</taxon>
        <taxon>Spermatophyta</taxon>
        <taxon>Magnoliopsida</taxon>
        <taxon>eudicotyledons</taxon>
        <taxon>Gunneridae</taxon>
        <taxon>Pentapetalae</taxon>
        <taxon>asterids</taxon>
        <taxon>lamiids</taxon>
        <taxon>Lamiales</taxon>
        <taxon>Orobanchaceae</taxon>
        <taxon>Buchnereae</taxon>
        <taxon>Striga</taxon>
    </lineage>
</organism>
<dbReference type="Pfam" id="PF08263">
    <property type="entry name" value="LRRNT_2"/>
    <property type="match status" value="1"/>
</dbReference>
<sequence>MAMLTTSFIFLTLFSTQSQAISNNPPPVKCIERERKALSEFRKSLTDESGRLSSWTGQECCSWAGISCSNKTGHVLSLNLHNPTPFDPDTFYNSKDGAYISYYTKSCLRGRLNPTILNLHKLQSLDLSHQGRSQKFWLLGSGQTPGSPIYRSAPAGGRRCRTTPATERSFATVSHNNFSGSLIPNFFGSLKNLRYLNLSTTRFEGESRLEILDVSDFWNNRLTSKSLRWVSGLSSLRQLDLSGVYLGRAAEWLGPLCELPSLTKLNLSNTLLSTIHSLSRRGDYYFPSLVSLNLQWNTIDSDSLPNWLFNLIGLVELRLDGNGFRGPIPQEFGRLSSLTALGLSRNFFNGSLTDSLFGLSNLIYLDVSQNQLEGTILDGITTNLCNLKYLDLSANDFRGRIPGFGADQNGGEGCFEDLQNLRASHNSLTGPIPASFGSRNTILSKGVGY</sequence>
<keyword evidence="13" id="KW-0675">Receptor</keyword>
<dbReference type="PANTHER" id="PTHR48063:SF98">
    <property type="entry name" value="LRR RECEPTOR-LIKE SERINE_THREONINE-PROTEIN KINASE FLS2"/>
    <property type="match status" value="1"/>
</dbReference>
<evidence type="ECO:0000313" key="14">
    <source>
        <dbReference type="Proteomes" id="UP001153555"/>
    </source>
</evidence>
<evidence type="ECO:0000256" key="9">
    <source>
        <dbReference type="ARBA" id="ARBA00023136"/>
    </source>
</evidence>
<name>A0A9N7MW15_STRHE</name>
<keyword evidence="9" id="KW-0472">Membrane</keyword>
<dbReference type="EMBL" id="CACSLK010012206">
    <property type="protein sequence ID" value="CAA0814370.1"/>
    <property type="molecule type" value="Genomic_DNA"/>
</dbReference>
<keyword evidence="5" id="KW-0812">Transmembrane</keyword>
<reference evidence="13" key="1">
    <citation type="submission" date="2019-12" db="EMBL/GenBank/DDBJ databases">
        <authorList>
            <person name="Scholes J."/>
        </authorList>
    </citation>
    <scope>NUCLEOTIDE SEQUENCE</scope>
</reference>
<comment type="similarity">
    <text evidence="2">Belongs to the RLP family.</text>
</comment>
<dbReference type="GO" id="GO:0016301">
    <property type="term" value="F:kinase activity"/>
    <property type="evidence" value="ECO:0007669"/>
    <property type="project" value="UniProtKB-KW"/>
</dbReference>
<dbReference type="InterPro" id="IPR001611">
    <property type="entry name" value="Leu-rich_rpt"/>
</dbReference>
<evidence type="ECO:0000313" key="13">
    <source>
        <dbReference type="EMBL" id="CAA0814370.1"/>
    </source>
</evidence>
<keyword evidence="7" id="KW-0677">Repeat</keyword>
<dbReference type="Pfam" id="PF00560">
    <property type="entry name" value="LRR_1"/>
    <property type="match status" value="4"/>
</dbReference>
<dbReference type="PANTHER" id="PTHR48063">
    <property type="entry name" value="LRR RECEPTOR-LIKE KINASE"/>
    <property type="match status" value="1"/>
</dbReference>
<feature type="chain" id="PRO_5040305553" evidence="11">
    <location>
        <begin position="21"/>
        <end position="449"/>
    </location>
</feature>
<dbReference type="InterPro" id="IPR046956">
    <property type="entry name" value="RLP23-like"/>
</dbReference>
<evidence type="ECO:0000256" key="3">
    <source>
        <dbReference type="ARBA" id="ARBA00022475"/>
    </source>
</evidence>
<evidence type="ECO:0000256" key="6">
    <source>
        <dbReference type="ARBA" id="ARBA00022729"/>
    </source>
</evidence>
<evidence type="ECO:0000256" key="7">
    <source>
        <dbReference type="ARBA" id="ARBA00022737"/>
    </source>
</evidence>
<comment type="subcellular location">
    <subcellularLocation>
        <location evidence="1">Cell membrane</location>
        <topology evidence="1">Single-pass type I membrane protein</topology>
    </subcellularLocation>
</comment>
<proteinExistence type="inferred from homology"/>
<dbReference type="GO" id="GO:0005886">
    <property type="term" value="C:plasma membrane"/>
    <property type="evidence" value="ECO:0007669"/>
    <property type="project" value="UniProtKB-SubCell"/>
</dbReference>
<dbReference type="FunFam" id="3.80.10.10:FF:000041">
    <property type="entry name" value="LRR receptor-like serine/threonine-protein kinase ERECTA"/>
    <property type="match status" value="1"/>
</dbReference>
<dbReference type="AlphaFoldDB" id="A0A9N7MW15"/>
<keyword evidence="13" id="KW-0418">Kinase</keyword>
<evidence type="ECO:0000256" key="10">
    <source>
        <dbReference type="ARBA" id="ARBA00023180"/>
    </source>
</evidence>
<evidence type="ECO:0000256" key="8">
    <source>
        <dbReference type="ARBA" id="ARBA00022989"/>
    </source>
</evidence>
<evidence type="ECO:0000256" key="11">
    <source>
        <dbReference type="SAM" id="SignalP"/>
    </source>
</evidence>
<protein>
    <submittedName>
        <fullName evidence="13">LRR receptor-like serine/threonine-protein kinase FLS2</fullName>
    </submittedName>
</protein>
<evidence type="ECO:0000259" key="12">
    <source>
        <dbReference type="Pfam" id="PF08263"/>
    </source>
</evidence>
<dbReference type="Proteomes" id="UP001153555">
    <property type="component" value="Unassembled WGS sequence"/>
</dbReference>
<feature type="domain" description="Leucine-rich repeat-containing N-terminal plant-type" evidence="12">
    <location>
        <begin position="33"/>
        <end position="69"/>
    </location>
</feature>
<comment type="caution">
    <text evidence="13">The sequence shown here is derived from an EMBL/GenBank/DDBJ whole genome shotgun (WGS) entry which is preliminary data.</text>
</comment>
<dbReference type="SUPFAM" id="SSF52058">
    <property type="entry name" value="L domain-like"/>
    <property type="match status" value="1"/>
</dbReference>
<keyword evidence="10" id="KW-0325">Glycoprotein</keyword>
<gene>
    <name evidence="13" type="ORF">SHERM_14666</name>
</gene>
<dbReference type="InterPro" id="IPR013210">
    <property type="entry name" value="LRR_N_plant-typ"/>
</dbReference>
<evidence type="ECO:0000256" key="4">
    <source>
        <dbReference type="ARBA" id="ARBA00022614"/>
    </source>
</evidence>
<keyword evidence="14" id="KW-1185">Reference proteome</keyword>
<dbReference type="GO" id="GO:0006952">
    <property type="term" value="P:defense response"/>
    <property type="evidence" value="ECO:0007669"/>
    <property type="project" value="UniProtKB-ARBA"/>
</dbReference>
<feature type="signal peptide" evidence="11">
    <location>
        <begin position="1"/>
        <end position="20"/>
    </location>
</feature>
<keyword evidence="8" id="KW-1133">Transmembrane helix</keyword>
<evidence type="ECO:0000256" key="2">
    <source>
        <dbReference type="ARBA" id="ARBA00009592"/>
    </source>
</evidence>
<dbReference type="SMART" id="SM00369">
    <property type="entry name" value="LRR_TYP"/>
    <property type="match status" value="4"/>
</dbReference>
<dbReference type="InterPro" id="IPR003591">
    <property type="entry name" value="Leu-rich_rpt_typical-subtyp"/>
</dbReference>
<keyword evidence="6 11" id="KW-0732">Signal</keyword>
<keyword evidence="13" id="KW-0808">Transferase</keyword>
<dbReference type="Gene3D" id="3.80.10.10">
    <property type="entry name" value="Ribonuclease Inhibitor"/>
    <property type="match status" value="2"/>
</dbReference>
<accession>A0A9N7MW15</accession>
<dbReference type="InterPro" id="IPR032675">
    <property type="entry name" value="LRR_dom_sf"/>
</dbReference>